<dbReference type="AlphaFoldDB" id="A0AB34KHZ8"/>
<feature type="domain" description="SMP-30/Gluconolactonase/LRE-like region" evidence="2">
    <location>
        <begin position="309"/>
        <end position="394"/>
    </location>
</feature>
<name>A0AB34KHZ8_9PEZI</name>
<organism evidence="3 4">
    <name type="scientific">Cladosporium halotolerans</name>
    <dbReference type="NCBI Taxonomy" id="1052096"/>
    <lineage>
        <taxon>Eukaryota</taxon>
        <taxon>Fungi</taxon>
        <taxon>Dikarya</taxon>
        <taxon>Ascomycota</taxon>
        <taxon>Pezizomycotina</taxon>
        <taxon>Dothideomycetes</taxon>
        <taxon>Dothideomycetidae</taxon>
        <taxon>Cladosporiales</taxon>
        <taxon>Cladosporiaceae</taxon>
        <taxon>Cladosporium</taxon>
    </lineage>
</organism>
<gene>
    <name evidence="3" type="ORF">WHR41_07036</name>
</gene>
<dbReference type="InterPro" id="IPR013658">
    <property type="entry name" value="SGL"/>
</dbReference>
<dbReference type="Gene3D" id="2.120.10.30">
    <property type="entry name" value="TolB, C-terminal domain"/>
    <property type="match status" value="1"/>
</dbReference>
<reference evidence="3 4" key="1">
    <citation type="journal article" date="2020" name="Microbiol. Resour. Announc.">
        <title>Draft Genome Sequence of a Cladosporium Species Isolated from the Mesophotic Ascidian Didemnum maculosum.</title>
        <authorList>
            <person name="Gioti A."/>
            <person name="Siaperas R."/>
            <person name="Nikolaivits E."/>
            <person name="Le Goff G."/>
            <person name="Ouazzani J."/>
            <person name="Kotoulas G."/>
            <person name="Topakas E."/>
        </authorList>
    </citation>
    <scope>NUCLEOTIDE SEQUENCE [LARGE SCALE GENOMIC DNA]</scope>
    <source>
        <strain evidence="3 4">TM138-S3</strain>
    </source>
</reference>
<accession>A0AB34KHZ8</accession>
<sequence>MSDYLTVLLALTAAVSAQSEPPGVSSPVAQKCGPSSANIVCLEKYASVLPYHFFRNRTVEEPLTFGSTSVPNDTSFGLVQDADFLVFDHERAFELLGDSPTYDFVFEVSPAVHEAPVYVPSLNKLFMSQLAPPPGYLPQLVVDLNQDPPTLSEYLSDPPVYAPNGGTFYNGLIYWGASGGNLSIGGTEQRPGIRTLDPHTNKTTTLLNNYFGYYFNCVDDLFVDASGAVWFTDPFYSWFNRLTDTAPQLPAASYRFDPRTGSVSVVDTSLHEPNGIALSPDGKHVYISDTGAVSGDVTPAGPPGSPWNQTGARTVFKFDVVDNGTKIANKRPIWLSQDWVPDGLKVAANGYVLTGAGSGVDVLDEFGVLIARVQTNYTVQNFAWVGEDLTEFWIMGNNGVSRVRWGLKGQDLANLKGY</sequence>
<dbReference type="PANTHER" id="PTHR47064:SF2">
    <property type="entry name" value="SMP-30_GLUCONOLACTONASE_LRE-LIKE REGION DOMAIN-CONTAINING PROTEIN-RELATED"/>
    <property type="match status" value="1"/>
</dbReference>
<dbReference type="RefSeq" id="XP_069227670.1">
    <property type="nucleotide sequence ID" value="XM_069375641.1"/>
</dbReference>
<keyword evidence="4" id="KW-1185">Reference proteome</keyword>
<feature type="chain" id="PRO_5044311316" description="SMP-30/Gluconolactonase/LRE-like region domain-containing protein" evidence="1">
    <location>
        <begin position="18"/>
        <end position="418"/>
    </location>
</feature>
<dbReference type="EMBL" id="JAAQHG020000025">
    <property type="protein sequence ID" value="KAL1584564.1"/>
    <property type="molecule type" value="Genomic_DNA"/>
</dbReference>
<evidence type="ECO:0000259" key="2">
    <source>
        <dbReference type="Pfam" id="PF08450"/>
    </source>
</evidence>
<comment type="caution">
    <text evidence="3">The sequence shown here is derived from an EMBL/GenBank/DDBJ whole genome shotgun (WGS) entry which is preliminary data.</text>
</comment>
<feature type="signal peptide" evidence="1">
    <location>
        <begin position="1"/>
        <end position="17"/>
    </location>
</feature>
<protein>
    <recommendedName>
        <fullName evidence="2">SMP-30/Gluconolactonase/LRE-like region domain-containing protein</fullName>
    </recommendedName>
</protein>
<evidence type="ECO:0000256" key="1">
    <source>
        <dbReference type="SAM" id="SignalP"/>
    </source>
</evidence>
<dbReference type="PANTHER" id="PTHR47064">
    <property type="entry name" value="PUTATIVE (AFU_ORTHOLOGUE AFUA_1G08990)-RELATED"/>
    <property type="match status" value="1"/>
</dbReference>
<dbReference type="InterPro" id="IPR052988">
    <property type="entry name" value="Oryzine_lactonohydrolase"/>
</dbReference>
<dbReference type="Pfam" id="PF08450">
    <property type="entry name" value="SGL"/>
    <property type="match status" value="2"/>
</dbReference>
<feature type="domain" description="SMP-30/Gluconolactonase/LRE-like region" evidence="2">
    <location>
        <begin position="192"/>
        <end position="290"/>
    </location>
</feature>
<evidence type="ECO:0000313" key="3">
    <source>
        <dbReference type="EMBL" id="KAL1584564.1"/>
    </source>
</evidence>
<dbReference type="GeneID" id="96008479"/>
<dbReference type="InterPro" id="IPR011042">
    <property type="entry name" value="6-blade_b-propeller_TolB-like"/>
</dbReference>
<evidence type="ECO:0000313" key="4">
    <source>
        <dbReference type="Proteomes" id="UP000803884"/>
    </source>
</evidence>
<keyword evidence="1" id="KW-0732">Signal</keyword>
<proteinExistence type="predicted"/>
<dbReference type="SUPFAM" id="SSF63829">
    <property type="entry name" value="Calcium-dependent phosphotriesterase"/>
    <property type="match status" value="1"/>
</dbReference>
<dbReference type="Proteomes" id="UP000803884">
    <property type="component" value="Unassembled WGS sequence"/>
</dbReference>